<name>A0ABU0X8K2_9PSEU</name>
<dbReference type="PROSITE" id="PS50943">
    <property type="entry name" value="HTH_CROC1"/>
    <property type="match status" value="1"/>
</dbReference>
<dbReference type="InterPro" id="IPR043917">
    <property type="entry name" value="DUF5753"/>
</dbReference>
<reference evidence="2 3" key="1">
    <citation type="submission" date="2017-06" db="EMBL/GenBank/DDBJ databases">
        <title>Cultured bacterium strain Saccharothrix yanglingensis Hhs.015.</title>
        <authorList>
            <person name="Xia Y."/>
        </authorList>
    </citation>
    <scope>NUCLEOTIDE SEQUENCE [LARGE SCALE GENOMIC DNA]</scope>
    <source>
        <strain evidence="2 3">Hhs.015</strain>
    </source>
</reference>
<feature type="domain" description="HTH cro/C1-type" evidence="1">
    <location>
        <begin position="20"/>
        <end position="74"/>
    </location>
</feature>
<evidence type="ECO:0000259" key="1">
    <source>
        <dbReference type="PROSITE" id="PS50943"/>
    </source>
</evidence>
<dbReference type="CDD" id="cd00093">
    <property type="entry name" value="HTH_XRE"/>
    <property type="match status" value="1"/>
</dbReference>
<evidence type="ECO:0000313" key="2">
    <source>
        <dbReference type="EMBL" id="MDQ2588455.1"/>
    </source>
</evidence>
<sequence length="293" mass="32891">MPHLVDDSPVGQRRQLGAAMRSFRKEAGIDRDEAAELIEATGPTLTRKERGESKFKRQEIEVLARAYDIGRDDLVMLLELAREVRAGTRRGEFPMFVPLKSRAFLELERAEAVEVLAVTLTLVPLYFQTEAYMRELWLRSGDLLAPERIEELVALRKARQQVLAKRNPPTIRAVVHELALRLPVGGPTVMQEQLLHLAAACDLPNVEIQVQPISAGAYPGMDAAFYLLRFRNGPAADIVQVHGHAESFYRDRETATEPYRVAWDRRKVAALDLRASKALILEAATRFEVATGS</sequence>
<dbReference type="InterPro" id="IPR001387">
    <property type="entry name" value="Cro/C1-type_HTH"/>
</dbReference>
<dbReference type="Pfam" id="PF13560">
    <property type="entry name" value="HTH_31"/>
    <property type="match status" value="1"/>
</dbReference>
<dbReference type="SUPFAM" id="SSF47413">
    <property type="entry name" value="lambda repressor-like DNA-binding domains"/>
    <property type="match status" value="1"/>
</dbReference>
<dbReference type="RefSeq" id="WP_306750108.1">
    <property type="nucleotide sequence ID" value="NZ_NSDM01000019.1"/>
</dbReference>
<accession>A0ABU0X8K2</accession>
<keyword evidence="3" id="KW-1185">Reference proteome</keyword>
<proteinExistence type="predicted"/>
<protein>
    <recommendedName>
        <fullName evidence="1">HTH cro/C1-type domain-containing protein</fullName>
    </recommendedName>
</protein>
<dbReference type="SMART" id="SM00530">
    <property type="entry name" value="HTH_XRE"/>
    <property type="match status" value="1"/>
</dbReference>
<organism evidence="2 3">
    <name type="scientific">Saccharothrix yanglingensis</name>
    <dbReference type="NCBI Taxonomy" id="659496"/>
    <lineage>
        <taxon>Bacteria</taxon>
        <taxon>Bacillati</taxon>
        <taxon>Actinomycetota</taxon>
        <taxon>Actinomycetes</taxon>
        <taxon>Pseudonocardiales</taxon>
        <taxon>Pseudonocardiaceae</taxon>
        <taxon>Saccharothrix</taxon>
    </lineage>
</organism>
<evidence type="ECO:0000313" key="3">
    <source>
        <dbReference type="Proteomes" id="UP001225605"/>
    </source>
</evidence>
<dbReference type="Proteomes" id="UP001225605">
    <property type="component" value="Unassembled WGS sequence"/>
</dbReference>
<dbReference type="EMBL" id="NSDM01000019">
    <property type="protein sequence ID" value="MDQ2588455.1"/>
    <property type="molecule type" value="Genomic_DNA"/>
</dbReference>
<dbReference type="Pfam" id="PF19054">
    <property type="entry name" value="DUF5753"/>
    <property type="match status" value="1"/>
</dbReference>
<comment type="caution">
    <text evidence="2">The sequence shown here is derived from an EMBL/GenBank/DDBJ whole genome shotgun (WGS) entry which is preliminary data.</text>
</comment>
<gene>
    <name evidence="2" type="ORF">CKY47_31780</name>
</gene>
<dbReference type="InterPro" id="IPR010982">
    <property type="entry name" value="Lambda_DNA-bd_dom_sf"/>
</dbReference>
<dbReference type="Gene3D" id="1.10.260.40">
    <property type="entry name" value="lambda repressor-like DNA-binding domains"/>
    <property type="match status" value="1"/>
</dbReference>